<dbReference type="PANTHER" id="PTHR43092:SF2">
    <property type="entry name" value="HERCYNYLCYSTEINE SULFOXIDE LYASE"/>
    <property type="match status" value="1"/>
</dbReference>
<sequence length="405" mass="43582">MSLTHRPAPPALLTAEGRPAIADWSLTPHRIHLNHGSFGAVPRAAQAVLQNLRDQMEANPCAWFMPLPQRVKAARTQVAAFLGVAAEETAFVPNASAGVSTVLNTVVREPGSRVLTTSHAYGAVREACARAAKRVNGHLDIAELPLGAAAETVVSALENSLTEQTALIVIDQVTSASARLFPVGQIVRLAAQRNIPVLIDGAHATAVIERPVPEGDVFWVGNLHKFGCAPRGTAVLVARGAQAPQLTPLIDSWGFPYPYPDNFDHVGTQDNVSWLAAPVALDFIEQNYGWNTFRRHAQELCDYGEDVITGAFEAATGENVRVDVGLPVGPMRLLALPSGLAETHEDSHLVRAFIADEFSFETAITSLDGRGYLRLSAHLYNTAGDYETFAEKVVPALVRFARNRA</sequence>
<protein>
    <submittedName>
        <fullName evidence="3">Aminotransferase class V-fold PLP-dependent enzyme</fullName>
    </submittedName>
</protein>
<dbReference type="InterPro" id="IPR015424">
    <property type="entry name" value="PyrdxlP-dep_Trfase"/>
</dbReference>
<dbReference type="Proteomes" id="UP001138997">
    <property type="component" value="Unassembled WGS sequence"/>
</dbReference>
<evidence type="ECO:0000256" key="1">
    <source>
        <dbReference type="ARBA" id="ARBA00022898"/>
    </source>
</evidence>
<dbReference type="Gene3D" id="3.40.640.10">
    <property type="entry name" value="Type I PLP-dependent aspartate aminotransferase-like (Major domain)"/>
    <property type="match status" value="1"/>
</dbReference>
<dbReference type="Gene3D" id="3.90.1150.10">
    <property type="entry name" value="Aspartate Aminotransferase, domain 1"/>
    <property type="match status" value="1"/>
</dbReference>
<dbReference type="RefSeq" id="WP_231449971.1">
    <property type="nucleotide sequence ID" value="NZ_JAJOMB010000043.1"/>
</dbReference>
<dbReference type="GO" id="GO:0008483">
    <property type="term" value="F:transaminase activity"/>
    <property type="evidence" value="ECO:0007669"/>
    <property type="project" value="UniProtKB-KW"/>
</dbReference>
<reference evidence="3" key="1">
    <citation type="submission" date="2021-11" db="EMBL/GenBank/DDBJ databases">
        <title>Streptomyces corallinus and Kineosporia corallina sp. nov., two new coral-derived marine actinobacteria.</title>
        <authorList>
            <person name="Buangrab K."/>
            <person name="Sutthacheep M."/>
            <person name="Yeemin T."/>
            <person name="Harunari E."/>
            <person name="Igarashi Y."/>
            <person name="Sripreechasak P."/>
            <person name="Kanchanasin P."/>
            <person name="Tanasupawat S."/>
            <person name="Phongsopitanun W."/>
        </authorList>
    </citation>
    <scope>NUCLEOTIDE SEQUENCE</scope>
    <source>
        <strain evidence="3">JCM 31032</strain>
    </source>
</reference>
<dbReference type="Pfam" id="PF00266">
    <property type="entry name" value="Aminotran_5"/>
    <property type="match status" value="1"/>
</dbReference>
<name>A0A9X1NP92_9ACTN</name>
<dbReference type="InterPro" id="IPR015421">
    <property type="entry name" value="PyrdxlP-dep_Trfase_major"/>
</dbReference>
<dbReference type="PANTHER" id="PTHR43092">
    <property type="entry name" value="L-CYSTEINE DESULFHYDRASE"/>
    <property type="match status" value="1"/>
</dbReference>
<dbReference type="InterPro" id="IPR015422">
    <property type="entry name" value="PyrdxlP-dep_Trfase_small"/>
</dbReference>
<proteinExistence type="predicted"/>
<comment type="caution">
    <text evidence="3">The sequence shown here is derived from an EMBL/GenBank/DDBJ whole genome shotgun (WGS) entry which is preliminary data.</text>
</comment>
<feature type="domain" description="Aminotransferase class V" evidence="2">
    <location>
        <begin position="69"/>
        <end position="308"/>
    </location>
</feature>
<organism evidence="3 4">
    <name type="scientific">Kineosporia babensis</name>
    <dbReference type="NCBI Taxonomy" id="499548"/>
    <lineage>
        <taxon>Bacteria</taxon>
        <taxon>Bacillati</taxon>
        <taxon>Actinomycetota</taxon>
        <taxon>Actinomycetes</taxon>
        <taxon>Kineosporiales</taxon>
        <taxon>Kineosporiaceae</taxon>
        <taxon>Kineosporia</taxon>
    </lineage>
</organism>
<dbReference type="SUPFAM" id="SSF53383">
    <property type="entry name" value="PLP-dependent transferases"/>
    <property type="match status" value="1"/>
</dbReference>
<keyword evidence="1" id="KW-0663">Pyridoxal phosphate</keyword>
<evidence type="ECO:0000313" key="4">
    <source>
        <dbReference type="Proteomes" id="UP001138997"/>
    </source>
</evidence>
<dbReference type="InterPro" id="IPR000192">
    <property type="entry name" value="Aminotrans_V_dom"/>
</dbReference>
<dbReference type="EMBL" id="JAJOMB010000043">
    <property type="protein sequence ID" value="MCD5317119.1"/>
    <property type="molecule type" value="Genomic_DNA"/>
</dbReference>
<keyword evidence="4" id="KW-1185">Reference proteome</keyword>
<gene>
    <name evidence="3" type="ORF">LR394_40120</name>
</gene>
<keyword evidence="3" id="KW-0032">Aminotransferase</keyword>
<evidence type="ECO:0000259" key="2">
    <source>
        <dbReference type="Pfam" id="PF00266"/>
    </source>
</evidence>
<evidence type="ECO:0000313" key="3">
    <source>
        <dbReference type="EMBL" id="MCD5317119.1"/>
    </source>
</evidence>
<dbReference type="AlphaFoldDB" id="A0A9X1NP92"/>
<keyword evidence="3" id="KW-0808">Transferase</keyword>
<accession>A0A9X1NP92</accession>